<protein>
    <submittedName>
        <fullName evidence="2">Uncharacterized protein LOC142168804</fullName>
    </submittedName>
</protein>
<gene>
    <name evidence="2" type="primary">LOC142168804</name>
</gene>
<sequence length="177" mass="19587">MGNLTEMFHDFGFSEMIEVPAEGQAGGMVVIWNHEVVTVHNFIRGNQEIHATIEATEFNLLTGKSQNPQNNIPIKVRWHKPPRGCFKLNIDASFKNNNQKCGLGGVFRNSNGSWVVGFAKSTHANGSLEAEIKALLEGLRTAQEWGMFPLEIETDSTEVVNTPREGSSPPARIPSRE</sequence>
<dbReference type="RefSeq" id="XP_075086060.1">
    <property type="nucleotide sequence ID" value="XM_075229959.1"/>
</dbReference>
<name>A0AC58SM59_TOBAC</name>
<reference evidence="2" key="2">
    <citation type="submission" date="2025-08" db="UniProtKB">
        <authorList>
            <consortium name="RefSeq"/>
        </authorList>
    </citation>
    <scope>IDENTIFICATION</scope>
    <source>
        <tissue evidence="2">Leaf</tissue>
    </source>
</reference>
<evidence type="ECO:0000313" key="2">
    <source>
        <dbReference type="RefSeq" id="XP_075086060.1"/>
    </source>
</evidence>
<dbReference type="Proteomes" id="UP000790787">
    <property type="component" value="Chromosome 14"/>
</dbReference>
<keyword evidence="1" id="KW-1185">Reference proteome</keyword>
<evidence type="ECO:0000313" key="1">
    <source>
        <dbReference type="Proteomes" id="UP000790787"/>
    </source>
</evidence>
<proteinExistence type="predicted"/>
<accession>A0AC58SM59</accession>
<reference evidence="1" key="1">
    <citation type="journal article" date="2014" name="Nat. Commun.">
        <title>The tobacco genome sequence and its comparison with those of tomato and potato.</title>
        <authorList>
            <person name="Sierro N."/>
            <person name="Battey J.N."/>
            <person name="Ouadi S."/>
            <person name="Bakaher N."/>
            <person name="Bovet L."/>
            <person name="Willig A."/>
            <person name="Goepfert S."/>
            <person name="Peitsch M.C."/>
            <person name="Ivanov N.V."/>
        </authorList>
    </citation>
    <scope>NUCLEOTIDE SEQUENCE [LARGE SCALE GENOMIC DNA]</scope>
</reference>
<organism evidence="1 2">
    <name type="scientific">Nicotiana tabacum</name>
    <name type="common">Common tobacco</name>
    <dbReference type="NCBI Taxonomy" id="4097"/>
    <lineage>
        <taxon>Eukaryota</taxon>
        <taxon>Viridiplantae</taxon>
        <taxon>Streptophyta</taxon>
        <taxon>Embryophyta</taxon>
        <taxon>Tracheophyta</taxon>
        <taxon>Spermatophyta</taxon>
        <taxon>Magnoliopsida</taxon>
        <taxon>eudicotyledons</taxon>
        <taxon>Gunneridae</taxon>
        <taxon>Pentapetalae</taxon>
        <taxon>asterids</taxon>
        <taxon>lamiids</taxon>
        <taxon>Solanales</taxon>
        <taxon>Solanaceae</taxon>
        <taxon>Nicotianoideae</taxon>
        <taxon>Nicotianeae</taxon>
        <taxon>Nicotiana</taxon>
    </lineage>
</organism>